<sequence length="259" mass="29663">MGNLDEKVQAVLVGLSSGKSREQLAIELKYKDSKGIDNYMKRKSYEWDNTRKNYFPVKEKKSSANIVQSPEGRVATILSLYKRGIDAKEIALQLKFQDHREMALYLRSKGYVWDEGQSTYVFKGESNPNPGETERVVNDKKSLNTERTEAGEPKSRTGVGQSMLNYDENSLKLISFLESNKEALMEIIKNQSNSVQIPRYLIPGVCITKSVHMNYGLDQMTREFSMEKNVSQKDIFEVALIDFFKKYGYQKEISVLLGH</sequence>
<organism evidence="2 3">
    <name type="scientific">Paenibacillus ferrarius</name>
    <dbReference type="NCBI Taxonomy" id="1469647"/>
    <lineage>
        <taxon>Bacteria</taxon>
        <taxon>Bacillati</taxon>
        <taxon>Bacillota</taxon>
        <taxon>Bacilli</taxon>
        <taxon>Bacillales</taxon>
        <taxon>Paenibacillaceae</taxon>
        <taxon>Paenibacillus</taxon>
    </lineage>
</organism>
<evidence type="ECO:0000313" key="3">
    <source>
        <dbReference type="Proteomes" id="UP000190626"/>
    </source>
</evidence>
<feature type="region of interest" description="Disordered" evidence="1">
    <location>
        <begin position="123"/>
        <end position="161"/>
    </location>
</feature>
<name>A0A1V4H7Y9_9BACL</name>
<feature type="compositionally biased region" description="Basic and acidic residues" evidence="1">
    <location>
        <begin position="132"/>
        <end position="155"/>
    </location>
</feature>
<evidence type="ECO:0000313" key="2">
    <source>
        <dbReference type="EMBL" id="OPH47003.1"/>
    </source>
</evidence>
<dbReference type="EMBL" id="MBTG01000071">
    <property type="protein sequence ID" value="OPH47003.1"/>
    <property type="molecule type" value="Genomic_DNA"/>
</dbReference>
<reference evidence="3" key="1">
    <citation type="submission" date="2016-07" db="EMBL/GenBank/DDBJ databases">
        <authorList>
            <person name="Florea S."/>
            <person name="Webb J.S."/>
            <person name="Jaromczyk J."/>
            <person name="Schardl C.L."/>
        </authorList>
    </citation>
    <scope>NUCLEOTIDE SEQUENCE [LARGE SCALE GENOMIC DNA]</scope>
    <source>
        <strain evidence="3">CY1</strain>
    </source>
</reference>
<evidence type="ECO:0000256" key="1">
    <source>
        <dbReference type="SAM" id="MobiDB-lite"/>
    </source>
</evidence>
<gene>
    <name evidence="2" type="ORF">BC351_40580</name>
</gene>
<accession>A0A1V4H7Y9</accession>
<proteinExistence type="predicted"/>
<comment type="caution">
    <text evidence="2">The sequence shown here is derived from an EMBL/GenBank/DDBJ whole genome shotgun (WGS) entry which is preliminary data.</text>
</comment>
<protein>
    <submittedName>
        <fullName evidence="2">Uncharacterized protein</fullName>
    </submittedName>
</protein>
<keyword evidence="3" id="KW-1185">Reference proteome</keyword>
<dbReference type="Proteomes" id="UP000190626">
    <property type="component" value="Unassembled WGS sequence"/>
</dbReference>
<dbReference type="AlphaFoldDB" id="A0A1V4H7Y9"/>